<comment type="caution">
    <text evidence="3">The sequence shown here is derived from an EMBL/GenBank/DDBJ whole genome shotgun (WGS) entry which is preliminary data.</text>
</comment>
<proteinExistence type="predicted"/>
<evidence type="ECO:0000313" key="3">
    <source>
        <dbReference type="EMBL" id="OMJ72443.1"/>
    </source>
</evidence>
<accession>A0A1R2B6L2</accession>
<dbReference type="SMART" id="SM00879">
    <property type="entry name" value="Brix"/>
    <property type="match status" value="1"/>
</dbReference>
<dbReference type="Pfam" id="PF04427">
    <property type="entry name" value="Brix"/>
    <property type="match status" value="1"/>
</dbReference>
<feature type="region of interest" description="Disordered" evidence="1">
    <location>
        <begin position="19"/>
        <end position="42"/>
    </location>
</feature>
<keyword evidence="4" id="KW-1185">Reference proteome</keyword>
<dbReference type="Proteomes" id="UP000187209">
    <property type="component" value="Unassembled WGS sequence"/>
</dbReference>
<dbReference type="InterPro" id="IPR044281">
    <property type="entry name" value="IMP4/RPF1"/>
</dbReference>
<feature type="domain" description="Brix" evidence="2">
    <location>
        <begin position="83"/>
        <end position="265"/>
    </location>
</feature>
<dbReference type="GO" id="GO:0042274">
    <property type="term" value="P:ribosomal small subunit biogenesis"/>
    <property type="evidence" value="ECO:0007669"/>
    <property type="project" value="UniProtKB-ARBA"/>
</dbReference>
<feature type="compositionally biased region" description="Basic and acidic residues" evidence="1">
    <location>
        <begin position="33"/>
        <end position="42"/>
    </location>
</feature>
<dbReference type="PANTHER" id="PTHR22734:SF2">
    <property type="entry name" value="U3 SMALL NUCLEOLAR RIBONUCLEOPROTEIN PROTEIN IMP4"/>
    <property type="match status" value="1"/>
</dbReference>
<sequence>MLRKNMRLRKEYMYRRGLEHEDRSKAEKKRKIKEATDNKERIPSELRNEEANLRREIELEDDNTALPISHIDDEYASAGVKDPSILMTTSRKPSSRLMQFIKELKIVIPNSTRMNRGNYIIEELVEVANKYNFSDLIILHEHRGDPDGMIISHLPSGPTAYFALSNVVLRHDLKTQLDTMSEEYPHLIFHNFQSRIGDRVTDILKFLFPVPKLDSKRVLSFINKDDFIIFRHHTHKKEDYKTVALDEVGPRFVMKLYQISLGTVEMQHAQTEWVLRPYMNTAKKRKVL</sequence>
<dbReference type="SUPFAM" id="SSF52954">
    <property type="entry name" value="Class II aaRS ABD-related"/>
    <property type="match status" value="1"/>
</dbReference>
<organism evidence="3 4">
    <name type="scientific">Stentor coeruleus</name>
    <dbReference type="NCBI Taxonomy" id="5963"/>
    <lineage>
        <taxon>Eukaryota</taxon>
        <taxon>Sar</taxon>
        <taxon>Alveolata</taxon>
        <taxon>Ciliophora</taxon>
        <taxon>Postciliodesmatophora</taxon>
        <taxon>Heterotrichea</taxon>
        <taxon>Heterotrichida</taxon>
        <taxon>Stentoridae</taxon>
        <taxon>Stentor</taxon>
    </lineage>
</organism>
<evidence type="ECO:0000259" key="2">
    <source>
        <dbReference type="PROSITE" id="PS50833"/>
    </source>
</evidence>
<evidence type="ECO:0000256" key="1">
    <source>
        <dbReference type="SAM" id="MobiDB-lite"/>
    </source>
</evidence>
<protein>
    <recommendedName>
        <fullName evidence="2">Brix domain-containing protein</fullName>
    </recommendedName>
</protein>
<dbReference type="InterPro" id="IPR007109">
    <property type="entry name" value="Brix"/>
</dbReference>
<reference evidence="3 4" key="1">
    <citation type="submission" date="2016-11" db="EMBL/GenBank/DDBJ databases">
        <title>The macronuclear genome of Stentor coeruleus: a giant cell with tiny introns.</title>
        <authorList>
            <person name="Slabodnick M."/>
            <person name="Ruby J.G."/>
            <person name="Reiff S.B."/>
            <person name="Swart E.C."/>
            <person name="Gosai S."/>
            <person name="Prabakaran S."/>
            <person name="Witkowska E."/>
            <person name="Larue G.E."/>
            <person name="Fisher S."/>
            <person name="Freeman R.M."/>
            <person name="Gunawardena J."/>
            <person name="Chu W."/>
            <person name="Stover N.A."/>
            <person name="Gregory B.D."/>
            <person name="Nowacki M."/>
            <person name="Derisi J."/>
            <person name="Roy S.W."/>
            <person name="Marshall W.F."/>
            <person name="Sood P."/>
        </authorList>
    </citation>
    <scope>NUCLEOTIDE SEQUENCE [LARGE SCALE GENOMIC DNA]</scope>
    <source>
        <strain evidence="3">WM001</strain>
    </source>
</reference>
<dbReference type="PANTHER" id="PTHR22734">
    <property type="entry name" value="U3 SMALL NUCLEOLAR RIBONUCLEOPROTEIN PROTEIN IMP4"/>
    <property type="match status" value="1"/>
</dbReference>
<dbReference type="EMBL" id="MPUH01000901">
    <property type="protein sequence ID" value="OMJ72443.1"/>
    <property type="molecule type" value="Genomic_DNA"/>
</dbReference>
<dbReference type="GO" id="GO:0006364">
    <property type="term" value="P:rRNA processing"/>
    <property type="evidence" value="ECO:0007669"/>
    <property type="project" value="InterPro"/>
</dbReference>
<dbReference type="GO" id="GO:0030515">
    <property type="term" value="F:snoRNA binding"/>
    <property type="evidence" value="ECO:0007669"/>
    <property type="project" value="TreeGrafter"/>
</dbReference>
<dbReference type="FunFam" id="3.40.50.10480:FF:000001">
    <property type="entry name" value="IMP4, U3 small nucleolar ribonucleoprotein"/>
    <property type="match status" value="1"/>
</dbReference>
<dbReference type="GO" id="GO:0042134">
    <property type="term" value="F:rRNA primary transcript binding"/>
    <property type="evidence" value="ECO:0007669"/>
    <property type="project" value="InterPro"/>
</dbReference>
<gene>
    <name evidence="3" type="ORF">SteCoe_29125</name>
</gene>
<dbReference type="Gene3D" id="3.40.50.10480">
    <property type="entry name" value="Probable brix-domain ribosomal biogenesis protein"/>
    <property type="match status" value="1"/>
</dbReference>
<dbReference type="GO" id="GO:0005654">
    <property type="term" value="C:nucleoplasm"/>
    <property type="evidence" value="ECO:0007669"/>
    <property type="project" value="UniProtKB-ARBA"/>
</dbReference>
<evidence type="ECO:0000313" key="4">
    <source>
        <dbReference type="Proteomes" id="UP000187209"/>
    </source>
</evidence>
<dbReference type="OrthoDB" id="10253204at2759"/>
<dbReference type="AlphaFoldDB" id="A0A1R2B6L2"/>
<name>A0A1R2B6L2_9CILI</name>
<dbReference type="GO" id="GO:0034457">
    <property type="term" value="C:Mpp10 complex"/>
    <property type="evidence" value="ECO:0007669"/>
    <property type="project" value="UniProtKB-ARBA"/>
</dbReference>
<dbReference type="GO" id="GO:0032040">
    <property type="term" value="C:small-subunit processome"/>
    <property type="evidence" value="ECO:0007669"/>
    <property type="project" value="TreeGrafter"/>
</dbReference>
<dbReference type="PROSITE" id="PS50833">
    <property type="entry name" value="BRIX"/>
    <property type="match status" value="1"/>
</dbReference>